<sequence>MLNQVQEVDPDNEEVTARWQATVISKNLSSKKFIRHYSISIPSTEHKDSIPIKTSVWYFLDEFGLRIQHSDRPNEYYMA</sequence>
<name>A0A3S5AF52_9PLAT</name>
<dbReference type="InterPro" id="IPR057954">
    <property type="entry name" value="SET_TTL12"/>
</dbReference>
<reference evidence="2" key="1">
    <citation type="submission" date="2018-11" db="EMBL/GenBank/DDBJ databases">
        <authorList>
            <consortium name="Pathogen Informatics"/>
        </authorList>
    </citation>
    <scope>NUCLEOTIDE SEQUENCE</scope>
</reference>
<proteinExistence type="predicted"/>
<accession>A0A3S5AF52</accession>
<evidence type="ECO:0000259" key="1">
    <source>
        <dbReference type="Pfam" id="PF25556"/>
    </source>
</evidence>
<evidence type="ECO:0000313" key="2">
    <source>
        <dbReference type="EMBL" id="VEL22358.1"/>
    </source>
</evidence>
<dbReference type="Proteomes" id="UP000784294">
    <property type="component" value="Unassembled WGS sequence"/>
</dbReference>
<comment type="caution">
    <text evidence="2">The sequence shown here is derived from an EMBL/GenBank/DDBJ whole genome shotgun (WGS) entry which is preliminary data.</text>
</comment>
<dbReference type="OrthoDB" id="60477at2759"/>
<dbReference type="EMBL" id="CAAALY010056023">
    <property type="protein sequence ID" value="VEL22358.1"/>
    <property type="molecule type" value="Genomic_DNA"/>
</dbReference>
<dbReference type="Pfam" id="PF25556">
    <property type="entry name" value="SET_TTL"/>
    <property type="match status" value="1"/>
</dbReference>
<gene>
    <name evidence="2" type="ORF">PXEA_LOCUS15798</name>
</gene>
<keyword evidence="3" id="KW-1185">Reference proteome</keyword>
<protein>
    <recommendedName>
        <fullName evidence="1">Tubulin--tyrosine ligase-like protein 12 SET-like domain-containing protein</fullName>
    </recommendedName>
</protein>
<evidence type="ECO:0000313" key="3">
    <source>
        <dbReference type="Proteomes" id="UP000784294"/>
    </source>
</evidence>
<feature type="domain" description="Tubulin--tyrosine ligase-like protein 12 SET-like" evidence="1">
    <location>
        <begin position="31"/>
        <end position="74"/>
    </location>
</feature>
<dbReference type="AlphaFoldDB" id="A0A3S5AF52"/>
<organism evidence="2 3">
    <name type="scientific">Protopolystoma xenopodis</name>
    <dbReference type="NCBI Taxonomy" id="117903"/>
    <lineage>
        <taxon>Eukaryota</taxon>
        <taxon>Metazoa</taxon>
        <taxon>Spiralia</taxon>
        <taxon>Lophotrochozoa</taxon>
        <taxon>Platyhelminthes</taxon>
        <taxon>Monogenea</taxon>
        <taxon>Polyopisthocotylea</taxon>
        <taxon>Polystomatidea</taxon>
        <taxon>Polystomatidae</taxon>
        <taxon>Protopolystoma</taxon>
    </lineage>
</organism>